<reference evidence="1 2" key="1">
    <citation type="journal article" date="2018" name="Sci. Rep.">
        <title>Genomic signatures of local adaptation to the degree of environmental predictability in rotifers.</title>
        <authorList>
            <person name="Franch-Gras L."/>
            <person name="Hahn C."/>
            <person name="Garcia-Roger E.M."/>
            <person name="Carmona M.J."/>
            <person name="Serra M."/>
            <person name="Gomez A."/>
        </authorList>
    </citation>
    <scope>NUCLEOTIDE SEQUENCE [LARGE SCALE GENOMIC DNA]</scope>
    <source>
        <strain evidence="1">HYR1</strain>
    </source>
</reference>
<dbReference type="Proteomes" id="UP000276133">
    <property type="component" value="Unassembled WGS sequence"/>
</dbReference>
<sequence length="102" mass="11232">MHFNSLPDKTSSTKDLFSHPRPRLIFSANNFLIKLSVATKHLACSLNQFPPRVNFDKTWNGMVFCAGLEEMLAASGLEAEVKFDCTVLPAQPLSCSIACQAD</sequence>
<dbReference type="EMBL" id="REGN01004839">
    <property type="protein sequence ID" value="RNA15946.1"/>
    <property type="molecule type" value="Genomic_DNA"/>
</dbReference>
<gene>
    <name evidence="1" type="ORF">BpHYR1_029664</name>
</gene>
<evidence type="ECO:0000313" key="1">
    <source>
        <dbReference type="EMBL" id="RNA15946.1"/>
    </source>
</evidence>
<name>A0A3M7QX81_BRAPC</name>
<keyword evidence="2" id="KW-1185">Reference proteome</keyword>
<evidence type="ECO:0000313" key="2">
    <source>
        <dbReference type="Proteomes" id="UP000276133"/>
    </source>
</evidence>
<proteinExistence type="predicted"/>
<dbReference type="AlphaFoldDB" id="A0A3M7QX81"/>
<accession>A0A3M7QX81</accession>
<comment type="caution">
    <text evidence="1">The sequence shown here is derived from an EMBL/GenBank/DDBJ whole genome shotgun (WGS) entry which is preliminary data.</text>
</comment>
<protein>
    <submittedName>
        <fullName evidence="1">Uncharacterized protein</fullName>
    </submittedName>
</protein>
<organism evidence="1 2">
    <name type="scientific">Brachionus plicatilis</name>
    <name type="common">Marine rotifer</name>
    <name type="synonym">Brachionus muelleri</name>
    <dbReference type="NCBI Taxonomy" id="10195"/>
    <lineage>
        <taxon>Eukaryota</taxon>
        <taxon>Metazoa</taxon>
        <taxon>Spiralia</taxon>
        <taxon>Gnathifera</taxon>
        <taxon>Rotifera</taxon>
        <taxon>Eurotatoria</taxon>
        <taxon>Monogononta</taxon>
        <taxon>Pseudotrocha</taxon>
        <taxon>Ploima</taxon>
        <taxon>Brachionidae</taxon>
        <taxon>Brachionus</taxon>
    </lineage>
</organism>